<proteinExistence type="predicted"/>
<name>A0A565BUK3_9BRAS</name>
<protein>
    <submittedName>
        <fullName evidence="2">Uncharacterized protein</fullName>
    </submittedName>
</protein>
<reference evidence="2" key="1">
    <citation type="submission" date="2019-07" db="EMBL/GenBank/DDBJ databases">
        <authorList>
            <person name="Dittberner H."/>
        </authorList>
    </citation>
    <scope>NUCLEOTIDE SEQUENCE [LARGE SCALE GENOMIC DNA]</scope>
</reference>
<feature type="region of interest" description="Disordered" evidence="1">
    <location>
        <begin position="28"/>
        <end position="57"/>
    </location>
</feature>
<dbReference type="Proteomes" id="UP000489600">
    <property type="component" value="Unassembled WGS sequence"/>
</dbReference>
<keyword evidence="3" id="KW-1185">Reference proteome</keyword>
<evidence type="ECO:0000256" key="1">
    <source>
        <dbReference type="SAM" id="MobiDB-lite"/>
    </source>
</evidence>
<evidence type="ECO:0000313" key="2">
    <source>
        <dbReference type="EMBL" id="VVB05036.1"/>
    </source>
</evidence>
<accession>A0A565BUK3</accession>
<gene>
    <name evidence="2" type="ORF">ANE_LOCUS15480</name>
</gene>
<comment type="caution">
    <text evidence="2">The sequence shown here is derived from an EMBL/GenBank/DDBJ whole genome shotgun (WGS) entry which is preliminary data.</text>
</comment>
<sequence>MRGLVFSPAKEEPELSVNGKRMRVEHSHIGRPGGCFTTEEIEPGASVESEQGRIEDDSRANGVEGWVLRHGFGYAYKPVKGATG</sequence>
<evidence type="ECO:0000313" key="3">
    <source>
        <dbReference type="Proteomes" id="UP000489600"/>
    </source>
</evidence>
<dbReference type="OrthoDB" id="1107346at2759"/>
<dbReference type="EMBL" id="CABITT030000005">
    <property type="protein sequence ID" value="VVB05036.1"/>
    <property type="molecule type" value="Genomic_DNA"/>
</dbReference>
<organism evidence="2 3">
    <name type="scientific">Arabis nemorensis</name>
    <dbReference type="NCBI Taxonomy" id="586526"/>
    <lineage>
        <taxon>Eukaryota</taxon>
        <taxon>Viridiplantae</taxon>
        <taxon>Streptophyta</taxon>
        <taxon>Embryophyta</taxon>
        <taxon>Tracheophyta</taxon>
        <taxon>Spermatophyta</taxon>
        <taxon>Magnoliopsida</taxon>
        <taxon>eudicotyledons</taxon>
        <taxon>Gunneridae</taxon>
        <taxon>Pentapetalae</taxon>
        <taxon>rosids</taxon>
        <taxon>malvids</taxon>
        <taxon>Brassicales</taxon>
        <taxon>Brassicaceae</taxon>
        <taxon>Arabideae</taxon>
        <taxon>Arabis</taxon>
    </lineage>
</organism>
<dbReference type="AlphaFoldDB" id="A0A565BUK3"/>